<gene>
    <name evidence="1" type="ORF">L1987_54173</name>
</gene>
<evidence type="ECO:0000313" key="1">
    <source>
        <dbReference type="EMBL" id="KAI3754390.1"/>
    </source>
</evidence>
<organism evidence="1 2">
    <name type="scientific">Smallanthus sonchifolius</name>
    <dbReference type="NCBI Taxonomy" id="185202"/>
    <lineage>
        <taxon>Eukaryota</taxon>
        <taxon>Viridiplantae</taxon>
        <taxon>Streptophyta</taxon>
        <taxon>Embryophyta</taxon>
        <taxon>Tracheophyta</taxon>
        <taxon>Spermatophyta</taxon>
        <taxon>Magnoliopsida</taxon>
        <taxon>eudicotyledons</taxon>
        <taxon>Gunneridae</taxon>
        <taxon>Pentapetalae</taxon>
        <taxon>asterids</taxon>
        <taxon>campanulids</taxon>
        <taxon>Asterales</taxon>
        <taxon>Asteraceae</taxon>
        <taxon>Asteroideae</taxon>
        <taxon>Heliantheae alliance</taxon>
        <taxon>Millerieae</taxon>
        <taxon>Smallanthus</taxon>
    </lineage>
</organism>
<comment type="caution">
    <text evidence="1">The sequence shown here is derived from an EMBL/GenBank/DDBJ whole genome shotgun (WGS) entry which is preliminary data.</text>
</comment>
<reference evidence="1 2" key="2">
    <citation type="journal article" date="2022" name="Mol. Ecol. Resour.">
        <title>The genomes of chicory, endive, great burdock and yacon provide insights into Asteraceae paleo-polyploidization history and plant inulin production.</title>
        <authorList>
            <person name="Fan W."/>
            <person name="Wang S."/>
            <person name="Wang H."/>
            <person name="Wang A."/>
            <person name="Jiang F."/>
            <person name="Liu H."/>
            <person name="Zhao H."/>
            <person name="Xu D."/>
            <person name="Zhang Y."/>
        </authorList>
    </citation>
    <scope>NUCLEOTIDE SEQUENCE [LARGE SCALE GENOMIC DNA]</scope>
    <source>
        <strain evidence="2">cv. Yunnan</strain>
        <tissue evidence="1">Leaves</tissue>
    </source>
</reference>
<evidence type="ECO:0000313" key="2">
    <source>
        <dbReference type="Proteomes" id="UP001056120"/>
    </source>
</evidence>
<sequence>MQFDVFFSMFYVGGCFVYICFLQLYLSCRSLNFEDMFETSLSLFSPYESIWDGLNLWPVGFCSSASFETGPIYTIVHYETLTLDLKGRASFYTTSGVN</sequence>
<proteinExistence type="predicted"/>
<dbReference type="EMBL" id="CM042035">
    <property type="protein sequence ID" value="KAI3754390.1"/>
    <property type="molecule type" value="Genomic_DNA"/>
</dbReference>
<dbReference type="Proteomes" id="UP001056120">
    <property type="component" value="Linkage Group LG18"/>
</dbReference>
<protein>
    <submittedName>
        <fullName evidence="1">Uncharacterized protein</fullName>
    </submittedName>
</protein>
<name>A0ACB9E6S5_9ASTR</name>
<accession>A0ACB9E6S5</accession>
<keyword evidence="2" id="KW-1185">Reference proteome</keyword>
<reference evidence="2" key="1">
    <citation type="journal article" date="2022" name="Mol. Ecol. Resour.">
        <title>The genomes of chicory, endive, great burdock and yacon provide insights into Asteraceae palaeo-polyploidization history and plant inulin production.</title>
        <authorList>
            <person name="Fan W."/>
            <person name="Wang S."/>
            <person name="Wang H."/>
            <person name="Wang A."/>
            <person name="Jiang F."/>
            <person name="Liu H."/>
            <person name="Zhao H."/>
            <person name="Xu D."/>
            <person name="Zhang Y."/>
        </authorList>
    </citation>
    <scope>NUCLEOTIDE SEQUENCE [LARGE SCALE GENOMIC DNA]</scope>
    <source>
        <strain evidence="2">cv. Yunnan</strain>
    </source>
</reference>